<dbReference type="EMBL" id="JAANYQ010000025">
    <property type="protein sequence ID" value="KAF4119438.1"/>
    <property type="molecule type" value="Genomic_DNA"/>
</dbReference>
<dbReference type="OrthoDB" id="340550at2759"/>
<feature type="compositionally biased region" description="Pro residues" evidence="1">
    <location>
        <begin position="512"/>
        <end position="531"/>
    </location>
</feature>
<gene>
    <name evidence="2" type="ORF">GMORB2_4752</name>
</gene>
<proteinExistence type="predicted"/>
<feature type="compositionally biased region" description="Low complexity" evidence="1">
    <location>
        <begin position="93"/>
        <end position="113"/>
    </location>
</feature>
<name>A0A9P4YM00_9HYPO</name>
<dbReference type="PANTHER" id="PTHR42106">
    <property type="entry name" value="CHROMOSOME 10, WHOLE GENOME SHOTGUN SEQUENCE"/>
    <property type="match status" value="1"/>
</dbReference>
<evidence type="ECO:0000256" key="1">
    <source>
        <dbReference type="SAM" id="MobiDB-lite"/>
    </source>
</evidence>
<dbReference type="GeneID" id="55970980"/>
<feature type="compositionally biased region" description="Basic and acidic residues" evidence="1">
    <location>
        <begin position="396"/>
        <end position="420"/>
    </location>
</feature>
<feature type="compositionally biased region" description="Polar residues" evidence="1">
    <location>
        <begin position="563"/>
        <end position="577"/>
    </location>
</feature>
<reference evidence="2" key="1">
    <citation type="submission" date="2020-03" db="EMBL/GenBank/DDBJ databases">
        <title>Site-based positive gene gene selection in Geosmithia morbida across the United States reveals a broad range of putative effectors and factors for local host and environmental adapation.</title>
        <authorList>
            <person name="Onufrak A."/>
            <person name="Murdoch R.W."/>
            <person name="Gazis R."/>
            <person name="Huff M."/>
            <person name="Staton M."/>
            <person name="Klingeman W."/>
            <person name="Hadziabdic D."/>
        </authorList>
    </citation>
    <scope>NUCLEOTIDE SEQUENCE</scope>
    <source>
        <strain evidence="2">1262</strain>
    </source>
</reference>
<evidence type="ECO:0000313" key="3">
    <source>
        <dbReference type="Proteomes" id="UP000749293"/>
    </source>
</evidence>
<feature type="compositionally biased region" description="Gly residues" evidence="1">
    <location>
        <begin position="162"/>
        <end position="173"/>
    </location>
</feature>
<feature type="compositionally biased region" description="Low complexity" evidence="1">
    <location>
        <begin position="66"/>
        <end position="84"/>
    </location>
</feature>
<feature type="region of interest" description="Disordered" evidence="1">
    <location>
        <begin position="496"/>
        <end position="652"/>
    </location>
</feature>
<accession>A0A9P4YM00</accession>
<feature type="region of interest" description="Disordered" evidence="1">
    <location>
        <begin position="64"/>
        <end position="134"/>
    </location>
</feature>
<feature type="compositionally biased region" description="Polar residues" evidence="1">
    <location>
        <begin position="444"/>
        <end position="455"/>
    </location>
</feature>
<comment type="caution">
    <text evidence="2">The sequence shown here is derived from an EMBL/GenBank/DDBJ whole genome shotgun (WGS) entry which is preliminary data.</text>
</comment>
<organism evidence="2 3">
    <name type="scientific">Geosmithia morbida</name>
    <dbReference type="NCBI Taxonomy" id="1094350"/>
    <lineage>
        <taxon>Eukaryota</taxon>
        <taxon>Fungi</taxon>
        <taxon>Dikarya</taxon>
        <taxon>Ascomycota</taxon>
        <taxon>Pezizomycotina</taxon>
        <taxon>Sordariomycetes</taxon>
        <taxon>Hypocreomycetidae</taxon>
        <taxon>Hypocreales</taxon>
        <taxon>Bionectriaceae</taxon>
        <taxon>Geosmithia</taxon>
    </lineage>
</organism>
<feature type="compositionally biased region" description="Gly residues" evidence="1">
    <location>
        <begin position="277"/>
        <end position="286"/>
    </location>
</feature>
<feature type="region of interest" description="Disordered" evidence="1">
    <location>
        <begin position="147"/>
        <end position="376"/>
    </location>
</feature>
<feature type="compositionally biased region" description="Low complexity" evidence="1">
    <location>
        <begin position="600"/>
        <end position="614"/>
    </location>
</feature>
<dbReference type="AlphaFoldDB" id="A0A9P4YM00"/>
<evidence type="ECO:0000313" key="2">
    <source>
        <dbReference type="EMBL" id="KAF4119438.1"/>
    </source>
</evidence>
<feature type="compositionally biased region" description="Basic residues" evidence="1">
    <location>
        <begin position="292"/>
        <end position="306"/>
    </location>
</feature>
<protein>
    <submittedName>
        <fullName evidence="2">Uncharacterized protein</fullName>
    </submittedName>
</protein>
<feature type="compositionally biased region" description="Pro residues" evidence="1">
    <location>
        <begin position="421"/>
        <end position="430"/>
    </location>
</feature>
<dbReference type="PANTHER" id="PTHR42106:SF1">
    <property type="match status" value="1"/>
</dbReference>
<feature type="region of interest" description="Disordered" evidence="1">
    <location>
        <begin position="1"/>
        <end position="49"/>
    </location>
</feature>
<feature type="non-terminal residue" evidence="2">
    <location>
        <position position="1"/>
    </location>
</feature>
<feature type="compositionally biased region" description="Acidic residues" evidence="1">
    <location>
        <begin position="459"/>
        <end position="468"/>
    </location>
</feature>
<feature type="compositionally biased region" description="Acidic residues" evidence="1">
    <location>
        <begin position="238"/>
        <end position="253"/>
    </location>
</feature>
<feature type="region of interest" description="Disordered" evidence="1">
    <location>
        <begin position="390"/>
        <end position="480"/>
    </location>
</feature>
<sequence length="652" mass="66980">DGGGAAPPGHVAAETTTPSTTSKDDSTMLTSASSSCAAPVTPHRPSGLLFPRAAQGNISLEFNRRSLLLPSPAQHQQQQQQPLRNPTPPPPSAAASSLTGAAAAAQPKQSAAPLSPHPDRSSIYASPTNVLPRRSRGLDFSRAATSLHHSTLAESSPESSPGGPGGGGGGGATSGREAINIPGRRREISATPFGGIGGGQGPETTSTSLWSIMGDQERMNLGHSLGSSAQAIGSDSSSDSDDDDLMDDEDDHNMEEPYLMTPQVSRTAPSGAFGSPATGGSGGGGLVSFQQRQRHHRRPFGGKKSRLPFGSSAAGAGGPSVSGSPPSNARRDSISWQANRLHISSMDGEDADGPSGDGGRNVVRRAVTRRGNLLPKTKTFARIRAALFEEGAPADAECKREAEVVKQVRDSDVPALEPRRAPPPAPPVPVSAPTDVPGAGSGPDSVTTAPSSPNREPSLDDIPEDDMMGDLALGLSGSFKQQVMRNSKGKVFWDTFSETSSVGGGGNNRSTTPPPAPPAPGPAQRTPPPPTATAAEIARRINNKRRRDDDFDPSSFKRRAVSPSLSVHNSPLPQSPMQRDVTAWGSRPGSNGADRGGSISATSDSGSMAGSSSVQGGGNGSGPGRAPPNNKGRIGFQGMVDTNDGIMRMSIE</sequence>
<dbReference type="Proteomes" id="UP000749293">
    <property type="component" value="Unassembled WGS sequence"/>
</dbReference>
<dbReference type="RefSeq" id="XP_035318090.1">
    <property type="nucleotide sequence ID" value="XM_035466726.1"/>
</dbReference>
<keyword evidence="3" id="KW-1185">Reference proteome</keyword>
<feature type="compositionally biased region" description="Low complexity" evidence="1">
    <location>
        <begin position="7"/>
        <end position="21"/>
    </location>
</feature>